<dbReference type="InterPro" id="IPR002314">
    <property type="entry name" value="aa-tRNA-synt_IIb"/>
</dbReference>
<dbReference type="InterPro" id="IPR045864">
    <property type="entry name" value="aa-tRNA-synth_II/BPL/LPL"/>
</dbReference>
<dbReference type="InterPro" id="IPR018163">
    <property type="entry name" value="Thr/Ala-tRNA-synth_IIc_edit"/>
</dbReference>
<dbReference type="Pfam" id="PF00587">
    <property type="entry name" value="tRNA-synt_2b"/>
    <property type="match status" value="1"/>
</dbReference>
<comment type="cofactor">
    <cofactor evidence="13">
        <name>Zn(2+)</name>
        <dbReference type="ChEBI" id="CHEBI:29105"/>
    </cofactor>
    <text evidence="13">Binds 1 zinc ion per subunit.</text>
</comment>
<evidence type="ECO:0000256" key="7">
    <source>
        <dbReference type="ARBA" id="ARBA00022833"/>
    </source>
</evidence>
<evidence type="ECO:0000256" key="6">
    <source>
        <dbReference type="ARBA" id="ARBA00022741"/>
    </source>
</evidence>
<dbReference type="InterPro" id="IPR033728">
    <property type="entry name" value="ThrRS_core"/>
</dbReference>
<dbReference type="GO" id="GO:0005737">
    <property type="term" value="C:cytoplasm"/>
    <property type="evidence" value="ECO:0007669"/>
    <property type="project" value="UniProtKB-SubCell"/>
</dbReference>
<evidence type="ECO:0000256" key="8">
    <source>
        <dbReference type="ARBA" id="ARBA00022840"/>
    </source>
</evidence>
<comment type="subunit">
    <text evidence="13">Homodimer.</text>
</comment>
<dbReference type="EC" id="6.1.1.3" evidence="13"/>
<dbReference type="AlphaFoldDB" id="A0A5C1QG50"/>
<dbReference type="InterPro" id="IPR006195">
    <property type="entry name" value="aa-tRNA-synth_II"/>
</dbReference>
<sequence>MKITFPDGKISEFPENSTGYDVALSISEGLTRSSAAIKVNGVIQDLTTPITMDSEISIVTFKEKEGLDVLRHSAAHVMALAVKRLYPESKLAFGPATDDGFYYDFDDIQITEDDIKKIEDEVKKIVKEKVTFNRHEVSREEALNIFKDEPYKIQRINDLGADEVITYYQSGDLIDLCRGPHLPNSGSIKAFKVIRLAGAYWKGDSNNKMLTRVYGTAFSDKKDLKEYLDMRAKAEANDHNKLGRELDLFITDKRVGKGLPLLTPRGTTLKRTLVRFIEDEEISRGYEHTATPFMATRELYQTSGHWNLYKDGMFILGDKDNEDPNEEILSLRPMTCPHQYIIYNRKPHTYKELPKLYGETSTLFRNEASGSMHGLIRVRQFTLSEGHIMCRPDQIEEEFEKVLDLISYVMKTLDLTDYTYRFSKWDPNNTDKYINNPAAWEESQAILKRILDRSGMPYTEEEGEAAFYGPKLDIQMKNVWGKEDTVITVQLDYALAERFDMKYIDKDGSEKRPVIIHRTSIGCYERTMALLIEQYGGRFPFWLAPEQIKILTINDACHPAAEALKVKLLRAGLKADVDSRSETLKKKVRTAQLMQIPVILTIGEKEIENDTVSIRTLDGNVVHDVKVDDFISRCLELDRLRSLETSFTK</sequence>
<feature type="domain" description="TGS" evidence="15">
    <location>
        <begin position="1"/>
        <end position="60"/>
    </location>
</feature>
<dbReference type="Pfam" id="PF07973">
    <property type="entry name" value="tRNA_SAD"/>
    <property type="match status" value="1"/>
</dbReference>
<keyword evidence="5 13" id="KW-0479">Metal-binding</keyword>
<dbReference type="OrthoDB" id="9802304at2"/>
<dbReference type="CDD" id="cd00771">
    <property type="entry name" value="ThrRS_core"/>
    <property type="match status" value="1"/>
</dbReference>
<dbReference type="CDD" id="cd00860">
    <property type="entry name" value="ThrRS_anticodon"/>
    <property type="match status" value="1"/>
</dbReference>
<evidence type="ECO:0000256" key="10">
    <source>
        <dbReference type="ARBA" id="ARBA00022917"/>
    </source>
</evidence>
<evidence type="ECO:0000256" key="5">
    <source>
        <dbReference type="ARBA" id="ARBA00022723"/>
    </source>
</evidence>
<comment type="subcellular location">
    <subcellularLocation>
        <location evidence="13">Cytoplasm</location>
    </subcellularLocation>
</comment>
<dbReference type="FunFam" id="3.30.930.10:FF:000002">
    <property type="entry name" value="Threonine--tRNA ligase"/>
    <property type="match status" value="1"/>
</dbReference>
<keyword evidence="17" id="KW-1185">Reference proteome</keyword>
<evidence type="ECO:0000256" key="12">
    <source>
        <dbReference type="ARBA" id="ARBA00049515"/>
    </source>
</evidence>
<dbReference type="Gene3D" id="3.10.20.30">
    <property type="match status" value="1"/>
</dbReference>
<evidence type="ECO:0000313" key="16">
    <source>
        <dbReference type="EMBL" id="QEN05192.1"/>
    </source>
</evidence>
<dbReference type="Gene3D" id="3.30.930.10">
    <property type="entry name" value="Bira Bifunctional Protein, Domain 2"/>
    <property type="match status" value="1"/>
</dbReference>
<keyword evidence="8 13" id="KW-0067">ATP-binding</keyword>
<evidence type="ECO:0000256" key="3">
    <source>
        <dbReference type="ARBA" id="ARBA00022555"/>
    </source>
</evidence>
<dbReference type="InterPro" id="IPR012947">
    <property type="entry name" value="tRNA_SAD"/>
</dbReference>
<dbReference type="InterPro" id="IPR036621">
    <property type="entry name" value="Anticodon-bd_dom_sf"/>
</dbReference>
<keyword evidence="2 13" id="KW-0963">Cytoplasm</keyword>
<reference evidence="16 17" key="1">
    <citation type="submission" date="2019-02" db="EMBL/GenBank/DDBJ databases">
        <authorList>
            <person name="Fomenkov A."/>
            <person name="Dubinina G."/>
            <person name="Grabovich M."/>
            <person name="Vincze T."/>
            <person name="Roberts R.J."/>
        </authorList>
    </citation>
    <scope>NUCLEOTIDE SEQUENCE [LARGE SCALE GENOMIC DNA]</scope>
    <source>
        <strain evidence="16 17">P</strain>
    </source>
</reference>
<reference evidence="16 17" key="2">
    <citation type="submission" date="2019-09" db="EMBL/GenBank/DDBJ databases">
        <title>Complete Genome Sequence and Methylome Analysis of free living Spirochaetas.</title>
        <authorList>
            <person name="Leshcheva N."/>
            <person name="Mikheeva N."/>
        </authorList>
    </citation>
    <scope>NUCLEOTIDE SEQUENCE [LARGE SCALE GENOMIC DNA]</scope>
    <source>
        <strain evidence="16 17">P</strain>
    </source>
</reference>
<evidence type="ECO:0000256" key="11">
    <source>
        <dbReference type="ARBA" id="ARBA00023146"/>
    </source>
</evidence>
<keyword evidence="3 13" id="KW-0820">tRNA-binding</keyword>
<keyword evidence="11 13" id="KW-0030">Aminoacyl-tRNA synthetase</keyword>
<keyword evidence="10 13" id="KW-0648">Protein biosynthesis</keyword>
<dbReference type="SUPFAM" id="SSF55681">
    <property type="entry name" value="Class II aaRS and biotin synthetases"/>
    <property type="match status" value="1"/>
</dbReference>
<dbReference type="HAMAP" id="MF_00184">
    <property type="entry name" value="Thr_tRNA_synth"/>
    <property type="match status" value="1"/>
</dbReference>
<dbReference type="PROSITE" id="PS50862">
    <property type="entry name" value="AA_TRNA_LIGASE_II"/>
    <property type="match status" value="1"/>
</dbReference>
<dbReference type="PANTHER" id="PTHR11451:SF56">
    <property type="entry name" value="THREONINE--TRNA LIGASE 1"/>
    <property type="match status" value="1"/>
</dbReference>
<dbReference type="GO" id="GO:0004829">
    <property type="term" value="F:threonine-tRNA ligase activity"/>
    <property type="evidence" value="ECO:0007669"/>
    <property type="project" value="UniProtKB-UniRule"/>
</dbReference>
<dbReference type="GO" id="GO:0006435">
    <property type="term" value="P:threonyl-tRNA aminoacylation"/>
    <property type="evidence" value="ECO:0007669"/>
    <property type="project" value="UniProtKB-UniRule"/>
</dbReference>
<organism evidence="16 17">
    <name type="scientific">Thiospirochaeta perfilievii</name>
    <dbReference type="NCBI Taxonomy" id="252967"/>
    <lineage>
        <taxon>Bacteria</taxon>
        <taxon>Pseudomonadati</taxon>
        <taxon>Spirochaetota</taxon>
        <taxon>Spirochaetia</taxon>
        <taxon>Spirochaetales</taxon>
        <taxon>Spirochaetaceae</taxon>
        <taxon>Thiospirochaeta</taxon>
    </lineage>
</organism>
<keyword evidence="6 13" id="KW-0547">Nucleotide-binding</keyword>
<dbReference type="InterPro" id="IPR004154">
    <property type="entry name" value="Anticodon-bd"/>
</dbReference>
<feature type="domain" description="Aminoacyl-transfer RNA synthetases class-II family profile" evidence="14">
    <location>
        <begin position="267"/>
        <end position="540"/>
    </location>
</feature>
<dbReference type="Pfam" id="PF03129">
    <property type="entry name" value="HGTP_anticodon"/>
    <property type="match status" value="1"/>
</dbReference>
<dbReference type="EMBL" id="CP035807">
    <property type="protein sequence ID" value="QEN05192.1"/>
    <property type="molecule type" value="Genomic_DNA"/>
</dbReference>
<evidence type="ECO:0000256" key="1">
    <source>
        <dbReference type="ARBA" id="ARBA00008226"/>
    </source>
</evidence>
<dbReference type="FunFam" id="3.30.980.10:FF:000005">
    <property type="entry name" value="Threonyl-tRNA synthetase, mitochondrial"/>
    <property type="match status" value="1"/>
</dbReference>
<dbReference type="Gene3D" id="3.30.980.10">
    <property type="entry name" value="Threonyl-trna Synthetase, Chain A, domain 2"/>
    <property type="match status" value="1"/>
</dbReference>
<evidence type="ECO:0000256" key="9">
    <source>
        <dbReference type="ARBA" id="ARBA00022884"/>
    </source>
</evidence>
<dbReference type="KEGG" id="sper:EW093_10870"/>
<name>A0A5C1QG50_9SPIO</name>
<dbReference type="PANTHER" id="PTHR11451">
    <property type="entry name" value="THREONINE-TRNA LIGASE"/>
    <property type="match status" value="1"/>
</dbReference>
<evidence type="ECO:0000256" key="2">
    <source>
        <dbReference type="ARBA" id="ARBA00022490"/>
    </source>
</evidence>
<comment type="caution">
    <text evidence="13">Lacks conserved residue(s) required for the propagation of feature annotation.</text>
</comment>
<dbReference type="CDD" id="cd01667">
    <property type="entry name" value="TGS_ThrRS"/>
    <property type="match status" value="1"/>
</dbReference>
<dbReference type="SUPFAM" id="SSF52954">
    <property type="entry name" value="Class II aaRS ABD-related"/>
    <property type="match status" value="1"/>
</dbReference>
<evidence type="ECO:0000313" key="17">
    <source>
        <dbReference type="Proteomes" id="UP000323824"/>
    </source>
</evidence>
<feature type="binding site" evidence="13">
    <location>
        <position position="517"/>
    </location>
    <ligand>
        <name>Zn(2+)</name>
        <dbReference type="ChEBI" id="CHEBI:29105"/>
        <note>catalytic</note>
    </ligand>
</feature>
<dbReference type="SUPFAM" id="SSF55186">
    <property type="entry name" value="ThrRS/AlaRS common domain"/>
    <property type="match status" value="1"/>
</dbReference>
<protein>
    <recommendedName>
        <fullName evidence="13">Threonine--tRNA ligase</fullName>
        <ecNumber evidence="13">6.1.1.3</ecNumber>
    </recommendedName>
    <alternativeName>
        <fullName evidence="13">Threonyl-tRNA synthetase</fullName>
        <shortName evidence="13">ThrRS</shortName>
    </alternativeName>
</protein>
<feature type="binding site" evidence="13">
    <location>
        <position position="387"/>
    </location>
    <ligand>
        <name>Zn(2+)</name>
        <dbReference type="ChEBI" id="CHEBI:29105"/>
        <note>catalytic</note>
    </ligand>
</feature>
<comment type="similarity">
    <text evidence="1 13">Belongs to the class-II aminoacyl-tRNA synthetase family.</text>
</comment>
<dbReference type="SMART" id="SM00863">
    <property type="entry name" value="tRNA_SAD"/>
    <property type="match status" value="1"/>
</dbReference>
<dbReference type="RefSeq" id="WP_149568433.1">
    <property type="nucleotide sequence ID" value="NZ_CP035807.1"/>
</dbReference>
<dbReference type="GO" id="GO:0000049">
    <property type="term" value="F:tRNA binding"/>
    <property type="evidence" value="ECO:0007669"/>
    <property type="project" value="UniProtKB-KW"/>
</dbReference>
<comment type="catalytic activity">
    <reaction evidence="12 13">
        <text>tRNA(Thr) + L-threonine + ATP = L-threonyl-tRNA(Thr) + AMP + diphosphate + H(+)</text>
        <dbReference type="Rhea" id="RHEA:24624"/>
        <dbReference type="Rhea" id="RHEA-COMP:9670"/>
        <dbReference type="Rhea" id="RHEA-COMP:9704"/>
        <dbReference type="ChEBI" id="CHEBI:15378"/>
        <dbReference type="ChEBI" id="CHEBI:30616"/>
        <dbReference type="ChEBI" id="CHEBI:33019"/>
        <dbReference type="ChEBI" id="CHEBI:57926"/>
        <dbReference type="ChEBI" id="CHEBI:78442"/>
        <dbReference type="ChEBI" id="CHEBI:78534"/>
        <dbReference type="ChEBI" id="CHEBI:456215"/>
        <dbReference type="EC" id="6.1.1.3"/>
    </reaction>
</comment>
<proteinExistence type="inferred from homology"/>
<dbReference type="InterPro" id="IPR012675">
    <property type="entry name" value="Beta-grasp_dom_sf"/>
</dbReference>
<feature type="binding site" evidence="13">
    <location>
        <position position="336"/>
    </location>
    <ligand>
        <name>Zn(2+)</name>
        <dbReference type="ChEBI" id="CHEBI:29105"/>
        <note>catalytic</note>
    </ligand>
</feature>
<dbReference type="InterPro" id="IPR012676">
    <property type="entry name" value="TGS-like"/>
</dbReference>
<dbReference type="GO" id="GO:0005524">
    <property type="term" value="F:ATP binding"/>
    <property type="evidence" value="ECO:0007669"/>
    <property type="project" value="UniProtKB-UniRule"/>
</dbReference>
<dbReference type="InterPro" id="IPR004095">
    <property type="entry name" value="TGS"/>
</dbReference>
<keyword evidence="4 13" id="KW-0436">Ligase</keyword>
<evidence type="ECO:0000256" key="13">
    <source>
        <dbReference type="HAMAP-Rule" id="MF_00184"/>
    </source>
</evidence>
<dbReference type="PROSITE" id="PS51880">
    <property type="entry name" value="TGS"/>
    <property type="match status" value="1"/>
</dbReference>
<dbReference type="InterPro" id="IPR047246">
    <property type="entry name" value="ThrRS_anticodon"/>
</dbReference>
<dbReference type="PRINTS" id="PR01047">
    <property type="entry name" value="TRNASYNTHTHR"/>
</dbReference>
<evidence type="ECO:0000259" key="14">
    <source>
        <dbReference type="PROSITE" id="PS50862"/>
    </source>
</evidence>
<dbReference type="InterPro" id="IPR002320">
    <property type="entry name" value="Thr-tRNA-ligase_IIa"/>
</dbReference>
<evidence type="ECO:0000259" key="15">
    <source>
        <dbReference type="PROSITE" id="PS51880"/>
    </source>
</evidence>
<dbReference type="GO" id="GO:0046872">
    <property type="term" value="F:metal ion binding"/>
    <property type="evidence" value="ECO:0007669"/>
    <property type="project" value="UniProtKB-KW"/>
</dbReference>
<accession>A0A5C1QG50</accession>
<dbReference type="Gene3D" id="3.40.50.800">
    <property type="entry name" value="Anticodon-binding domain"/>
    <property type="match status" value="1"/>
</dbReference>
<keyword evidence="7 13" id="KW-0862">Zinc</keyword>
<keyword evidence="9 13" id="KW-0694">RNA-binding</keyword>
<dbReference type="Pfam" id="PF02824">
    <property type="entry name" value="TGS"/>
    <property type="match status" value="1"/>
</dbReference>
<dbReference type="Proteomes" id="UP000323824">
    <property type="component" value="Chromosome"/>
</dbReference>
<dbReference type="SUPFAM" id="SSF81271">
    <property type="entry name" value="TGS-like"/>
    <property type="match status" value="1"/>
</dbReference>
<dbReference type="NCBIfam" id="TIGR00418">
    <property type="entry name" value="thrS"/>
    <property type="match status" value="1"/>
</dbReference>
<gene>
    <name evidence="13 16" type="primary">thrS</name>
    <name evidence="16" type="ORF">EW093_10870</name>
</gene>
<evidence type="ECO:0000256" key="4">
    <source>
        <dbReference type="ARBA" id="ARBA00022598"/>
    </source>
</evidence>
<dbReference type="Gene3D" id="3.30.54.20">
    <property type="match status" value="1"/>
</dbReference>